<organism evidence="4 5">
    <name type="scientific">Niallia alba</name>
    <dbReference type="NCBI Taxonomy" id="2729105"/>
    <lineage>
        <taxon>Bacteria</taxon>
        <taxon>Bacillati</taxon>
        <taxon>Bacillota</taxon>
        <taxon>Bacilli</taxon>
        <taxon>Bacillales</taxon>
        <taxon>Bacillaceae</taxon>
        <taxon>Niallia</taxon>
    </lineage>
</organism>
<dbReference type="InterPro" id="IPR006016">
    <property type="entry name" value="UspA"/>
</dbReference>
<dbReference type="SUPFAM" id="SSF52402">
    <property type="entry name" value="Adenine nucleotide alpha hydrolases-like"/>
    <property type="match status" value="1"/>
</dbReference>
<name>A0A7Y0K502_9BACI</name>
<evidence type="ECO:0000313" key="4">
    <source>
        <dbReference type="EMBL" id="NMO75791.1"/>
    </source>
</evidence>
<feature type="domain" description="UspA" evidence="3">
    <location>
        <begin position="1"/>
        <end position="139"/>
    </location>
</feature>
<evidence type="ECO:0000256" key="2">
    <source>
        <dbReference type="PIRNR" id="PIRNR006276"/>
    </source>
</evidence>
<dbReference type="InterPro" id="IPR006015">
    <property type="entry name" value="Universal_stress_UspA"/>
</dbReference>
<dbReference type="PANTHER" id="PTHR46268">
    <property type="entry name" value="STRESS RESPONSE PROTEIN NHAX"/>
    <property type="match status" value="1"/>
</dbReference>
<dbReference type="CDD" id="cd00293">
    <property type="entry name" value="USP-like"/>
    <property type="match status" value="1"/>
</dbReference>
<evidence type="ECO:0000256" key="1">
    <source>
        <dbReference type="ARBA" id="ARBA00008791"/>
    </source>
</evidence>
<dbReference type="Pfam" id="PF00582">
    <property type="entry name" value="Usp"/>
    <property type="match status" value="1"/>
</dbReference>
<comment type="caution">
    <text evidence="4">The sequence shown here is derived from an EMBL/GenBank/DDBJ whole genome shotgun (WGS) entry which is preliminary data.</text>
</comment>
<dbReference type="PIRSF" id="PIRSF006276">
    <property type="entry name" value="UspA"/>
    <property type="match status" value="1"/>
</dbReference>
<keyword evidence="5" id="KW-1185">Reference proteome</keyword>
<comment type="subcellular location">
    <subcellularLocation>
        <location evidence="2">Cytoplasm</location>
    </subcellularLocation>
</comment>
<comment type="similarity">
    <text evidence="1 2">Belongs to the universal stress protein A family.</text>
</comment>
<dbReference type="EMBL" id="JABBPK010000001">
    <property type="protein sequence ID" value="NMO75791.1"/>
    <property type="molecule type" value="Genomic_DNA"/>
</dbReference>
<keyword evidence="2" id="KW-0963">Cytoplasm</keyword>
<dbReference type="AlphaFoldDB" id="A0A7Y0K502"/>
<protein>
    <recommendedName>
        <fullName evidence="2">Universal stress protein</fullName>
    </recommendedName>
</protein>
<dbReference type="GO" id="GO:0005737">
    <property type="term" value="C:cytoplasm"/>
    <property type="evidence" value="ECO:0007669"/>
    <property type="project" value="UniProtKB-SubCell"/>
</dbReference>
<gene>
    <name evidence="4" type="ORF">HHU08_01900</name>
</gene>
<accession>A0A7Y0K502</accession>
<evidence type="ECO:0000259" key="3">
    <source>
        <dbReference type="Pfam" id="PF00582"/>
    </source>
</evidence>
<dbReference type="RefSeq" id="WP_101729090.1">
    <property type="nucleotide sequence ID" value="NZ_JABBPK010000001.1"/>
</dbReference>
<proteinExistence type="inferred from homology"/>
<dbReference type="Gene3D" id="3.40.50.620">
    <property type="entry name" value="HUPs"/>
    <property type="match status" value="1"/>
</dbReference>
<dbReference type="InterPro" id="IPR014729">
    <property type="entry name" value="Rossmann-like_a/b/a_fold"/>
</dbReference>
<sequence length="139" mass="15383">MYSTILLAIDGSKNSLRATTEAVKLASLQENAVITVVHVLDITQSKYDVLHAQGKADLELTRRKKFLSMEEYLQSNNITYKLLFLHGEPGPTIVEYANQKSFDLLVIGSRGLNSLQELVLGSVSHKVIKSVKCPVLVVK</sequence>
<reference evidence="4 5" key="1">
    <citation type="submission" date="2020-04" db="EMBL/GenBank/DDBJ databases">
        <title>Bacillus sp. UniB3 isolated from commercial digestive syrup.</title>
        <authorList>
            <person name="Thorat V."/>
            <person name="Kirdat K."/>
            <person name="Tiwarekar B."/>
            <person name="Yadav A."/>
        </authorList>
    </citation>
    <scope>NUCLEOTIDE SEQUENCE [LARGE SCALE GENOMIC DNA]</scope>
    <source>
        <strain evidence="4 5">UniB3</strain>
    </source>
</reference>
<evidence type="ECO:0000313" key="5">
    <source>
        <dbReference type="Proteomes" id="UP000588491"/>
    </source>
</evidence>
<dbReference type="PRINTS" id="PR01438">
    <property type="entry name" value="UNVRSLSTRESS"/>
</dbReference>
<dbReference type="PANTHER" id="PTHR46268:SF6">
    <property type="entry name" value="UNIVERSAL STRESS PROTEIN UP12"/>
    <property type="match status" value="1"/>
</dbReference>
<dbReference type="Proteomes" id="UP000588491">
    <property type="component" value="Unassembled WGS sequence"/>
</dbReference>